<evidence type="ECO:0000313" key="11">
    <source>
        <dbReference type="EMBL" id="QDT66289.1"/>
    </source>
</evidence>
<dbReference type="PROSITE" id="PS51432">
    <property type="entry name" value="AP_NUCLEASE_F2_4"/>
    <property type="match status" value="1"/>
</dbReference>
<dbReference type="KEGG" id="chya:V22_35540"/>
<name>A0A517TD43_9PLAN</name>
<dbReference type="OrthoDB" id="9805666at2"/>
<feature type="binding site" evidence="9">
    <location>
        <position position="214"/>
    </location>
    <ligand>
        <name>Zn(2+)</name>
        <dbReference type="ChEBI" id="CHEBI:29105"/>
        <label>2</label>
    </ligand>
</feature>
<organism evidence="11 12">
    <name type="scientific">Calycomorphotria hydatis</name>
    <dbReference type="NCBI Taxonomy" id="2528027"/>
    <lineage>
        <taxon>Bacteria</taxon>
        <taxon>Pseudomonadati</taxon>
        <taxon>Planctomycetota</taxon>
        <taxon>Planctomycetia</taxon>
        <taxon>Planctomycetales</taxon>
        <taxon>Planctomycetaceae</taxon>
        <taxon>Calycomorphotria</taxon>
    </lineage>
</organism>
<feature type="binding site" evidence="9">
    <location>
        <position position="259"/>
    </location>
    <ligand>
        <name>Zn(2+)</name>
        <dbReference type="ChEBI" id="CHEBI:29105"/>
        <label>2</label>
    </ligand>
</feature>
<dbReference type="EMBL" id="CP036316">
    <property type="protein sequence ID" value="QDT66289.1"/>
    <property type="molecule type" value="Genomic_DNA"/>
</dbReference>
<dbReference type="GO" id="GO:0008081">
    <property type="term" value="F:phosphoric diester hydrolase activity"/>
    <property type="evidence" value="ECO:0007669"/>
    <property type="project" value="TreeGrafter"/>
</dbReference>
<dbReference type="PANTHER" id="PTHR21445">
    <property type="entry name" value="ENDONUCLEASE IV ENDODEOXYRIBONUCLEASE IV"/>
    <property type="match status" value="1"/>
</dbReference>
<dbReference type="GO" id="GO:0006284">
    <property type="term" value="P:base-excision repair"/>
    <property type="evidence" value="ECO:0007669"/>
    <property type="project" value="TreeGrafter"/>
</dbReference>
<keyword evidence="12" id="KW-1185">Reference proteome</keyword>
<dbReference type="Gene3D" id="3.20.20.150">
    <property type="entry name" value="Divalent-metal-dependent TIM barrel enzymes"/>
    <property type="match status" value="1"/>
</dbReference>
<feature type="binding site" evidence="9">
    <location>
        <position position="229"/>
    </location>
    <ligand>
        <name>Zn(2+)</name>
        <dbReference type="ChEBI" id="CHEBI:29105"/>
        <label>3</label>
    </ligand>
</feature>
<dbReference type="GO" id="GO:0008270">
    <property type="term" value="F:zinc ion binding"/>
    <property type="evidence" value="ECO:0007669"/>
    <property type="project" value="UniProtKB-UniRule"/>
</dbReference>
<feature type="domain" description="Xylose isomerase-like TIM barrel" evidence="10">
    <location>
        <begin position="18"/>
        <end position="268"/>
    </location>
</feature>
<accession>A0A517TD43</accession>
<comment type="cofactor">
    <cofactor evidence="9">
        <name>Zn(2+)</name>
        <dbReference type="ChEBI" id="CHEBI:29105"/>
    </cofactor>
    <text evidence="9">Binds 3 Zn(2+) ions.</text>
</comment>
<evidence type="ECO:0000256" key="2">
    <source>
        <dbReference type="ARBA" id="ARBA00022722"/>
    </source>
</evidence>
<comment type="catalytic activity">
    <reaction evidence="9">
        <text>Endonucleolytic cleavage to 5'-phosphooligonucleotide end-products.</text>
        <dbReference type="EC" id="3.1.21.2"/>
    </reaction>
</comment>
<dbReference type="SUPFAM" id="SSF51658">
    <property type="entry name" value="Xylose isomerase-like"/>
    <property type="match status" value="1"/>
</dbReference>
<dbReference type="SMART" id="SM00518">
    <property type="entry name" value="AP2Ec"/>
    <property type="match status" value="1"/>
</dbReference>
<evidence type="ECO:0000256" key="7">
    <source>
        <dbReference type="ARBA" id="ARBA00022833"/>
    </source>
</evidence>
<evidence type="ECO:0000259" key="10">
    <source>
        <dbReference type="Pfam" id="PF01261"/>
    </source>
</evidence>
<proteinExistence type="inferred from homology"/>
<evidence type="ECO:0000256" key="4">
    <source>
        <dbReference type="ARBA" id="ARBA00022759"/>
    </source>
</evidence>
<keyword evidence="7 9" id="KW-0862">Zinc</keyword>
<dbReference type="EC" id="3.1.21.2" evidence="9"/>
<dbReference type="PROSITE" id="PS00731">
    <property type="entry name" value="AP_NUCLEASE_F2_3"/>
    <property type="match status" value="1"/>
</dbReference>
<keyword evidence="8 9" id="KW-0234">DNA repair</keyword>
<dbReference type="AlphaFoldDB" id="A0A517TD43"/>
<feature type="binding site" evidence="9">
    <location>
        <position position="143"/>
    </location>
    <ligand>
        <name>Zn(2+)</name>
        <dbReference type="ChEBI" id="CHEBI:29105"/>
        <label>1</label>
    </ligand>
</feature>
<dbReference type="Proteomes" id="UP000319976">
    <property type="component" value="Chromosome"/>
</dbReference>
<evidence type="ECO:0000256" key="1">
    <source>
        <dbReference type="ARBA" id="ARBA00005340"/>
    </source>
</evidence>
<evidence type="ECO:0000256" key="8">
    <source>
        <dbReference type="ARBA" id="ARBA00023204"/>
    </source>
</evidence>
<dbReference type="NCBIfam" id="TIGR00587">
    <property type="entry name" value="nfo"/>
    <property type="match status" value="1"/>
</dbReference>
<evidence type="ECO:0000256" key="3">
    <source>
        <dbReference type="ARBA" id="ARBA00022723"/>
    </source>
</evidence>
<feature type="binding site" evidence="9">
    <location>
        <position position="67"/>
    </location>
    <ligand>
        <name>Zn(2+)</name>
        <dbReference type="ChEBI" id="CHEBI:29105"/>
        <label>1</label>
    </ligand>
</feature>
<feature type="binding site" evidence="9">
    <location>
        <position position="143"/>
    </location>
    <ligand>
        <name>Zn(2+)</name>
        <dbReference type="ChEBI" id="CHEBI:29105"/>
        <label>2</label>
    </ligand>
</feature>
<comment type="function">
    <text evidence="9">Endonuclease IV plays a role in DNA repair. It cleaves phosphodiester bonds at apurinic or apyrimidinic (AP) sites, generating a 3'-hydroxyl group and a 5'-terminal sugar phosphate.</text>
</comment>
<feature type="binding site" evidence="9">
    <location>
        <position position="177"/>
    </location>
    <ligand>
        <name>Zn(2+)</name>
        <dbReference type="ChEBI" id="CHEBI:29105"/>
        <label>2</label>
    </ligand>
</feature>
<keyword evidence="6 9" id="KW-0378">Hydrolase</keyword>
<sequence>MPLLGAHMSIAGGYYKAVDAAAELGMDCVQIFTKNNNQWRAKPLTDEDAELFHQALERTGIKEPCAHSSYLLNLGSPEDELWQKSISALVVELERAGKLGLLGVVLHPGSPKGESEEFGLKRIAEGLDIAIEQAEGDVPVWLETTAGQGSHLGYLFEQIASIIDQSNCADHLEVCVDTCHIFAAGYPIVEESDYKETMRSLDKTVGFKKIAAFHLNDSKKEFASRVDRHEHIGDGCIGIEAFRHLMNDPNFKDLPMYLETPKGERKEDGKEWDAINLSRLRELIK</sequence>
<reference evidence="11 12" key="1">
    <citation type="submission" date="2019-02" db="EMBL/GenBank/DDBJ databases">
        <title>Deep-cultivation of Planctomycetes and their phenomic and genomic characterization uncovers novel biology.</title>
        <authorList>
            <person name="Wiegand S."/>
            <person name="Jogler M."/>
            <person name="Boedeker C."/>
            <person name="Pinto D."/>
            <person name="Vollmers J."/>
            <person name="Rivas-Marin E."/>
            <person name="Kohn T."/>
            <person name="Peeters S.H."/>
            <person name="Heuer A."/>
            <person name="Rast P."/>
            <person name="Oberbeckmann S."/>
            <person name="Bunk B."/>
            <person name="Jeske O."/>
            <person name="Meyerdierks A."/>
            <person name="Storesund J.E."/>
            <person name="Kallscheuer N."/>
            <person name="Luecker S."/>
            <person name="Lage O.M."/>
            <person name="Pohl T."/>
            <person name="Merkel B.J."/>
            <person name="Hornburger P."/>
            <person name="Mueller R.-W."/>
            <person name="Bruemmer F."/>
            <person name="Labrenz M."/>
            <person name="Spormann A.M."/>
            <person name="Op den Camp H."/>
            <person name="Overmann J."/>
            <person name="Amann R."/>
            <person name="Jetten M.S.M."/>
            <person name="Mascher T."/>
            <person name="Medema M.H."/>
            <person name="Devos D.P."/>
            <person name="Kaster A.-K."/>
            <person name="Ovreas L."/>
            <person name="Rohde M."/>
            <person name="Galperin M.Y."/>
            <person name="Jogler C."/>
        </authorList>
    </citation>
    <scope>NUCLEOTIDE SEQUENCE [LARGE SCALE GENOMIC DNA]</scope>
    <source>
        <strain evidence="11 12">V22</strain>
    </source>
</reference>
<dbReference type="FunFam" id="3.20.20.150:FF:000001">
    <property type="entry name" value="Probable endonuclease 4"/>
    <property type="match status" value="1"/>
</dbReference>
<dbReference type="InterPro" id="IPR036237">
    <property type="entry name" value="Xyl_isomerase-like_sf"/>
</dbReference>
<keyword evidence="4 9" id="KW-0255">Endonuclease</keyword>
<comment type="similarity">
    <text evidence="1 9">Belongs to the AP endonuclease 2 family.</text>
</comment>
<feature type="binding site" evidence="9">
    <location>
        <position position="227"/>
    </location>
    <ligand>
        <name>Zn(2+)</name>
        <dbReference type="ChEBI" id="CHEBI:29105"/>
        <label>3</label>
    </ligand>
</feature>
<dbReference type="CDD" id="cd00019">
    <property type="entry name" value="AP2Ec"/>
    <property type="match status" value="1"/>
</dbReference>
<dbReference type="InterPro" id="IPR013022">
    <property type="entry name" value="Xyl_isomerase-like_TIM-brl"/>
</dbReference>
<feature type="binding site" evidence="9">
    <location>
        <position position="180"/>
    </location>
    <ligand>
        <name>Zn(2+)</name>
        <dbReference type="ChEBI" id="CHEBI:29105"/>
        <label>3</label>
    </ligand>
</feature>
<dbReference type="Pfam" id="PF01261">
    <property type="entry name" value="AP_endonuc_2"/>
    <property type="match status" value="1"/>
</dbReference>
<feature type="binding site" evidence="9">
    <location>
        <position position="107"/>
    </location>
    <ligand>
        <name>Zn(2+)</name>
        <dbReference type="ChEBI" id="CHEBI:29105"/>
        <label>1</label>
    </ligand>
</feature>
<evidence type="ECO:0000256" key="9">
    <source>
        <dbReference type="HAMAP-Rule" id="MF_00152"/>
    </source>
</evidence>
<evidence type="ECO:0000313" key="12">
    <source>
        <dbReference type="Proteomes" id="UP000319976"/>
    </source>
</evidence>
<evidence type="ECO:0000256" key="6">
    <source>
        <dbReference type="ARBA" id="ARBA00022801"/>
    </source>
</evidence>
<dbReference type="GO" id="GO:0003677">
    <property type="term" value="F:DNA binding"/>
    <property type="evidence" value="ECO:0007669"/>
    <property type="project" value="InterPro"/>
</dbReference>
<dbReference type="InterPro" id="IPR001719">
    <property type="entry name" value="AP_endonuc_2"/>
</dbReference>
<keyword evidence="5 9" id="KW-0227">DNA damage</keyword>
<gene>
    <name evidence="9 11" type="primary">nfo</name>
    <name evidence="11" type="ORF">V22_35540</name>
</gene>
<evidence type="ECO:0000256" key="5">
    <source>
        <dbReference type="ARBA" id="ARBA00022763"/>
    </source>
</evidence>
<dbReference type="PANTHER" id="PTHR21445:SF0">
    <property type="entry name" value="APURINIC-APYRIMIDINIC ENDONUCLEASE"/>
    <property type="match status" value="1"/>
</dbReference>
<keyword evidence="3 9" id="KW-0479">Metal-binding</keyword>
<dbReference type="HAMAP" id="MF_00152">
    <property type="entry name" value="Nfo"/>
    <property type="match status" value="1"/>
</dbReference>
<dbReference type="InterPro" id="IPR018246">
    <property type="entry name" value="AP_endonuc_F2_Zn_BS"/>
</dbReference>
<dbReference type="GO" id="GO:0008833">
    <property type="term" value="F:deoxyribonuclease IV (phage-T4-induced) activity"/>
    <property type="evidence" value="ECO:0007669"/>
    <property type="project" value="UniProtKB-UniRule"/>
</dbReference>
<dbReference type="PROSITE" id="PS00729">
    <property type="entry name" value="AP_NUCLEASE_F2_1"/>
    <property type="match status" value="1"/>
</dbReference>
<protein>
    <recommendedName>
        <fullName evidence="9">Probable endonuclease 4</fullName>
        <ecNumber evidence="9">3.1.21.2</ecNumber>
    </recommendedName>
    <alternativeName>
        <fullName evidence="9">Endodeoxyribonuclease IV</fullName>
    </alternativeName>
    <alternativeName>
        <fullName evidence="9">Endonuclease IV</fullName>
    </alternativeName>
</protein>
<dbReference type="RefSeq" id="WP_145265265.1">
    <property type="nucleotide sequence ID" value="NZ_CP036316.1"/>
</dbReference>
<keyword evidence="2 9" id="KW-0540">Nuclease</keyword>
<dbReference type="GO" id="GO:0003906">
    <property type="term" value="F:DNA-(apurinic or apyrimidinic site) endonuclease activity"/>
    <property type="evidence" value="ECO:0007669"/>
    <property type="project" value="TreeGrafter"/>
</dbReference>